<evidence type="ECO:0000256" key="4">
    <source>
        <dbReference type="ARBA" id="ARBA00023136"/>
    </source>
</evidence>
<protein>
    <submittedName>
        <fullName evidence="7">DMT family transporter</fullName>
    </submittedName>
</protein>
<dbReference type="RefSeq" id="WP_229161060.1">
    <property type="nucleotide sequence ID" value="NZ_JAJEWP010000003.1"/>
</dbReference>
<feature type="transmembrane region" description="Helical" evidence="5">
    <location>
        <begin position="178"/>
        <end position="197"/>
    </location>
</feature>
<feature type="transmembrane region" description="Helical" evidence="5">
    <location>
        <begin position="240"/>
        <end position="257"/>
    </location>
</feature>
<keyword evidence="3 5" id="KW-1133">Transmembrane helix</keyword>
<dbReference type="Proteomes" id="UP001520878">
    <property type="component" value="Unassembled WGS sequence"/>
</dbReference>
<dbReference type="InterPro" id="IPR050638">
    <property type="entry name" value="AA-Vitamin_Transporters"/>
</dbReference>
<keyword evidence="8" id="KW-1185">Reference proteome</keyword>
<feature type="transmembrane region" description="Helical" evidence="5">
    <location>
        <begin position="30"/>
        <end position="50"/>
    </location>
</feature>
<evidence type="ECO:0000259" key="6">
    <source>
        <dbReference type="Pfam" id="PF00892"/>
    </source>
</evidence>
<dbReference type="InterPro" id="IPR000620">
    <property type="entry name" value="EamA_dom"/>
</dbReference>
<name>A0ABS8G9E2_9ALTE</name>
<organism evidence="7 8">
    <name type="scientific">Fluctibacter halophilus</name>
    <dbReference type="NCBI Taxonomy" id="226011"/>
    <lineage>
        <taxon>Bacteria</taxon>
        <taxon>Pseudomonadati</taxon>
        <taxon>Pseudomonadota</taxon>
        <taxon>Gammaproteobacteria</taxon>
        <taxon>Alteromonadales</taxon>
        <taxon>Alteromonadaceae</taxon>
        <taxon>Fluctibacter</taxon>
    </lineage>
</organism>
<dbReference type="Pfam" id="PF00892">
    <property type="entry name" value="EamA"/>
    <property type="match status" value="2"/>
</dbReference>
<evidence type="ECO:0000313" key="7">
    <source>
        <dbReference type="EMBL" id="MCC2617123.1"/>
    </source>
</evidence>
<feature type="transmembrane region" description="Helical" evidence="5">
    <location>
        <begin position="209"/>
        <end position="228"/>
    </location>
</feature>
<dbReference type="PANTHER" id="PTHR32322:SF9">
    <property type="entry name" value="AMINO-ACID METABOLITE EFFLUX PUMP-RELATED"/>
    <property type="match status" value="1"/>
</dbReference>
<proteinExistence type="predicted"/>
<evidence type="ECO:0000256" key="2">
    <source>
        <dbReference type="ARBA" id="ARBA00022692"/>
    </source>
</evidence>
<feature type="transmembrane region" description="Helical" evidence="5">
    <location>
        <begin position="263"/>
        <end position="285"/>
    </location>
</feature>
<dbReference type="PANTHER" id="PTHR32322">
    <property type="entry name" value="INNER MEMBRANE TRANSPORTER"/>
    <property type="match status" value="1"/>
</dbReference>
<evidence type="ECO:0000313" key="8">
    <source>
        <dbReference type="Proteomes" id="UP001520878"/>
    </source>
</evidence>
<evidence type="ECO:0000256" key="1">
    <source>
        <dbReference type="ARBA" id="ARBA00004141"/>
    </source>
</evidence>
<reference evidence="7 8" key="1">
    <citation type="submission" date="2021-10" db="EMBL/GenBank/DDBJ databases">
        <title>Draft genome of Aestuariibacter halophilus JC2043.</title>
        <authorList>
            <person name="Emsley S.A."/>
            <person name="Pfannmuller K.M."/>
            <person name="Ushijima B."/>
            <person name="Saw J.H."/>
            <person name="Videau P."/>
        </authorList>
    </citation>
    <scope>NUCLEOTIDE SEQUENCE [LARGE SCALE GENOMIC DNA]</scope>
    <source>
        <strain evidence="7 8">JC2043</strain>
    </source>
</reference>
<feature type="transmembrane region" description="Helical" evidence="5">
    <location>
        <begin position="91"/>
        <end position="112"/>
    </location>
</feature>
<feature type="domain" description="EamA" evidence="6">
    <location>
        <begin position="8"/>
        <end position="136"/>
    </location>
</feature>
<feature type="transmembrane region" description="Helical" evidence="5">
    <location>
        <begin position="119"/>
        <end position="138"/>
    </location>
</feature>
<dbReference type="SUPFAM" id="SSF103481">
    <property type="entry name" value="Multidrug resistance efflux transporter EmrE"/>
    <property type="match status" value="2"/>
</dbReference>
<keyword evidence="2 5" id="KW-0812">Transmembrane</keyword>
<sequence>MKWQDGLALVVLAAMWGASFLFMRTATPEFGAIALVAVRTGIAAMCLIPIMMMRRKWPDFVLYWRPILFVGVVNTAIPFCLFSYATVHLGAGFGAILNATAPMFGALMAVVWLHDKLGISGVLGLIVGFIGVVVVSSLRVDEGAISGLLPIAAALCATTSYGIAACYTKKRLAGVSTLAIATGSQIMAALVLAPLAAMTWPQTLPSASAWTQVAVLGVACTGLAYLLYFRLIENVGAAKAMTVGYLVTVFGVLWGILFLDEVLYPRLIVGAALIIIGVSMTTGWLRWRRIAARAS</sequence>
<gene>
    <name evidence="7" type="ORF">LJ739_12795</name>
</gene>
<feature type="domain" description="EamA" evidence="6">
    <location>
        <begin position="151"/>
        <end position="281"/>
    </location>
</feature>
<feature type="transmembrane region" description="Helical" evidence="5">
    <location>
        <begin position="7"/>
        <end position="24"/>
    </location>
</feature>
<comment type="caution">
    <text evidence="7">The sequence shown here is derived from an EMBL/GenBank/DDBJ whole genome shotgun (WGS) entry which is preliminary data.</text>
</comment>
<evidence type="ECO:0000256" key="5">
    <source>
        <dbReference type="SAM" id="Phobius"/>
    </source>
</evidence>
<dbReference type="EMBL" id="JAJEWP010000003">
    <property type="protein sequence ID" value="MCC2617123.1"/>
    <property type="molecule type" value="Genomic_DNA"/>
</dbReference>
<accession>A0ABS8G9E2</accession>
<keyword evidence="4 5" id="KW-0472">Membrane</keyword>
<feature type="transmembrane region" description="Helical" evidence="5">
    <location>
        <begin position="144"/>
        <end position="166"/>
    </location>
</feature>
<feature type="transmembrane region" description="Helical" evidence="5">
    <location>
        <begin position="62"/>
        <end position="85"/>
    </location>
</feature>
<comment type="subcellular location">
    <subcellularLocation>
        <location evidence="1">Membrane</location>
        <topology evidence="1">Multi-pass membrane protein</topology>
    </subcellularLocation>
</comment>
<dbReference type="InterPro" id="IPR037185">
    <property type="entry name" value="EmrE-like"/>
</dbReference>
<evidence type="ECO:0000256" key="3">
    <source>
        <dbReference type="ARBA" id="ARBA00022989"/>
    </source>
</evidence>